<dbReference type="EMBL" id="JABFUD020000013">
    <property type="protein sequence ID" value="KAI5070904.1"/>
    <property type="molecule type" value="Genomic_DNA"/>
</dbReference>
<evidence type="ECO:0000313" key="3">
    <source>
        <dbReference type="EMBL" id="KAI5070904.1"/>
    </source>
</evidence>
<name>A0A9D4UNK2_ADICA</name>
<feature type="compositionally biased region" description="Basic and acidic residues" evidence="1">
    <location>
        <begin position="7"/>
        <end position="23"/>
    </location>
</feature>
<accession>A0A9D4UNK2</accession>
<dbReference type="AlphaFoldDB" id="A0A9D4UNK2"/>
<evidence type="ECO:0000256" key="1">
    <source>
        <dbReference type="SAM" id="MobiDB-lite"/>
    </source>
</evidence>
<comment type="caution">
    <text evidence="3">The sequence shown here is derived from an EMBL/GenBank/DDBJ whole genome shotgun (WGS) entry which is preliminary data.</text>
</comment>
<proteinExistence type="predicted"/>
<organism evidence="3 4">
    <name type="scientific">Adiantum capillus-veneris</name>
    <name type="common">Maidenhair fern</name>
    <dbReference type="NCBI Taxonomy" id="13818"/>
    <lineage>
        <taxon>Eukaryota</taxon>
        <taxon>Viridiplantae</taxon>
        <taxon>Streptophyta</taxon>
        <taxon>Embryophyta</taxon>
        <taxon>Tracheophyta</taxon>
        <taxon>Polypodiopsida</taxon>
        <taxon>Polypodiidae</taxon>
        <taxon>Polypodiales</taxon>
        <taxon>Pteridineae</taxon>
        <taxon>Pteridaceae</taxon>
        <taxon>Vittarioideae</taxon>
        <taxon>Adiantum</taxon>
    </lineage>
</organism>
<keyword evidence="2" id="KW-0472">Membrane</keyword>
<dbReference type="OrthoDB" id="1723991at2759"/>
<gene>
    <name evidence="3" type="ORF">GOP47_0013155</name>
</gene>
<keyword evidence="2" id="KW-1133">Transmembrane helix</keyword>
<dbReference type="Proteomes" id="UP000886520">
    <property type="component" value="Chromosome 13"/>
</dbReference>
<evidence type="ECO:0008006" key="5">
    <source>
        <dbReference type="Google" id="ProtNLM"/>
    </source>
</evidence>
<feature type="transmembrane region" description="Helical" evidence="2">
    <location>
        <begin position="64"/>
        <end position="85"/>
    </location>
</feature>
<keyword evidence="4" id="KW-1185">Reference proteome</keyword>
<keyword evidence="2" id="KW-0812">Transmembrane</keyword>
<evidence type="ECO:0000313" key="4">
    <source>
        <dbReference type="Proteomes" id="UP000886520"/>
    </source>
</evidence>
<evidence type="ECO:0000256" key="2">
    <source>
        <dbReference type="SAM" id="Phobius"/>
    </source>
</evidence>
<feature type="region of interest" description="Disordered" evidence="1">
    <location>
        <begin position="1"/>
        <end position="30"/>
    </location>
</feature>
<reference evidence="3" key="1">
    <citation type="submission" date="2021-01" db="EMBL/GenBank/DDBJ databases">
        <title>Adiantum capillus-veneris genome.</title>
        <authorList>
            <person name="Fang Y."/>
            <person name="Liao Q."/>
        </authorList>
    </citation>
    <scope>NUCLEOTIDE SEQUENCE</scope>
    <source>
        <strain evidence="3">H3</strain>
        <tissue evidence="3">Leaf</tissue>
    </source>
</reference>
<protein>
    <recommendedName>
        <fullName evidence="5">Transmembrane protein</fullName>
    </recommendedName>
</protein>
<sequence length="94" mass="10404">MANMMEKIGDKLHMGGHRKEEPHTVGAAHAPHYAASPGYGATWQSLRASQKQSKKAEAEKRIEVLLLKLLAMFAVFVVTSLQLVFHKSNSVTNF</sequence>